<dbReference type="InterPro" id="IPR020843">
    <property type="entry name" value="ER"/>
</dbReference>
<dbReference type="InterPro" id="IPR036291">
    <property type="entry name" value="NAD(P)-bd_dom_sf"/>
</dbReference>
<dbReference type="PANTHER" id="PTHR43350:SF21">
    <property type="entry name" value="S-NITROSOMYCOTHIOL REDUCTASE MSCR"/>
    <property type="match status" value="1"/>
</dbReference>
<keyword evidence="5" id="KW-0560">Oxidoreductase</keyword>
<keyword evidence="4 6" id="KW-0862">Zinc</keyword>
<dbReference type="Gene3D" id="3.90.180.10">
    <property type="entry name" value="Medium-chain alcohol dehydrogenases, catalytic domain"/>
    <property type="match status" value="1"/>
</dbReference>
<dbReference type="CDD" id="cd08278">
    <property type="entry name" value="benzyl_alcohol_DH"/>
    <property type="match status" value="1"/>
</dbReference>
<keyword evidence="9" id="KW-1185">Reference proteome</keyword>
<dbReference type="SUPFAM" id="SSF51735">
    <property type="entry name" value="NAD(P)-binding Rossmann-fold domains"/>
    <property type="match status" value="1"/>
</dbReference>
<organism evidence="8 9">
    <name type="scientific">Mumia flava</name>
    <dbReference type="NCBI Taxonomy" id="1348852"/>
    <lineage>
        <taxon>Bacteria</taxon>
        <taxon>Bacillati</taxon>
        <taxon>Actinomycetota</taxon>
        <taxon>Actinomycetes</taxon>
        <taxon>Propionibacteriales</taxon>
        <taxon>Nocardioidaceae</taxon>
        <taxon>Mumia</taxon>
    </lineage>
</organism>
<evidence type="ECO:0000256" key="2">
    <source>
        <dbReference type="ARBA" id="ARBA00008072"/>
    </source>
</evidence>
<dbReference type="GO" id="GO:0008270">
    <property type="term" value="F:zinc ion binding"/>
    <property type="evidence" value="ECO:0007669"/>
    <property type="project" value="InterPro"/>
</dbReference>
<evidence type="ECO:0000256" key="6">
    <source>
        <dbReference type="RuleBase" id="RU361277"/>
    </source>
</evidence>
<proteinExistence type="inferred from homology"/>
<comment type="caution">
    <text evidence="8">The sequence shown here is derived from an EMBL/GenBank/DDBJ whole genome shotgun (WGS) entry which is preliminary data.</text>
</comment>
<evidence type="ECO:0000256" key="3">
    <source>
        <dbReference type="ARBA" id="ARBA00022723"/>
    </source>
</evidence>
<dbReference type="InterPro" id="IPR013154">
    <property type="entry name" value="ADH-like_N"/>
</dbReference>
<keyword evidence="3 6" id="KW-0479">Metal-binding</keyword>
<evidence type="ECO:0000256" key="5">
    <source>
        <dbReference type="ARBA" id="ARBA00023002"/>
    </source>
</evidence>
<feature type="domain" description="Enoyl reductase (ER)" evidence="7">
    <location>
        <begin position="15"/>
        <end position="360"/>
    </location>
</feature>
<gene>
    <name evidence="8" type="ORF">CLV56_1388</name>
</gene>
<dbReference type="SMART" id="SM00829">
    <property type="entry name" value="PKS_ER"/>
    <property type="match status" value="1"/>
</dbReference>
<dbReference type="RefSeq" id="WP_039340620.1">
    <property type="nucleotide sequence ID" value="NZ_PGEZ01000001.1"/>
</dbReference>
<dbReference type="OrthoDB" id="334894at2"/>
<dbReference type="Proteomes" id="UP000230842">
    <property type="component" value="Unassembled WGS sequence"/>
</dbReference>
<dbReference type="Gene3D" id="3.40.50.720">
    <property type="entry name" value="NAD(P)-binding Rossmann-like Domain"/>
    <property type="match status" value="1"/>
</dbReference>
<dbReference type="EMBL" id="PGEZ01000001">
    <property type="protein sequence ID" value="PJJ57167.1"/>
    <property type="molecule type" value="Genomic_DNA"/>
</dbReference>
<dbReference type="AlphaFoldDB" id="A0A0B2BUC8"/>
<dbReference type="PROSITE" id="PS00059">
    <property type="entry name" value="ADH_ZINC"/>
    <property type="match status" value="1"/>
</dbReference>
<evidence type="ECO:0000313" key="8">
    <source>
        <dbReference type="EMBL" id="PJJ57167.1"/>
    </source>
</evidence>
<sequence length="363" mass="36766">MSARTARAAIVERPGGPFVLDEIEVDGPQDDQVLVRIDAVGLCHTDISTRAMLTERLLPAVLGHEGAGVVEAVGSRVRGVGPGDHVVCTFRSCGSCTSCTTGAPAYCTARGLNSLGGRAAGTSALTRRGERLNGGFFGQSSFARYALAYESNVVTVPAGVPAGVAAPLGCSVQTGAGAVLNVLRPTAGEPVVVLGTGAVGMAAVMAAVASGADVIAVDPVASRRTLAVELGARAALDPVDDPVGAVRDLTDGGAACAVDTTGRPEVVASALDLLGPRGRLAVLGIGQSFPVEPMTLMSKGITVRGVIEGDSVPEVFIPRLLALHADGRLPLERIITRMPFETIEDAVAASACGDVIKPVLTFG</sequence>
<evidence type="ECO:0000256" key="4">
    <source>
        <dbReference type="ARBA" id="ARBA00022833"/>
    </source>
</evidence>
<dbReference type="InterPro" id="IPR002328">
    <property type="entry name" value="ADH_Zn_CS"/>
</dbReference>
<dbReference type="SUPFAM" id="SSF50129">
    <property type="entry name" value="GroES-like"/>
    <property type="match status" value="1"/>
</dbReference>
<evidence type="ECO:0000259" key="7">
    <source>
        <dbReference type="SMART" id="SM00829"/>
    </source>
</evidence>
<reference evidence="8 9" key="1">
    <citation type="submission" date="2017-11" db="EMBL/GenBank/DDBJ databases">
        <title>Genomic Encyclopedia of Archaeal and Bacterial Type Strains, Phase II (KMG-II): From Individual Species to Whole Genera.</title>
        <authorList>
            <person name="Goeker M."/>
        </authorList>
    </citation>
    <scope>NUCLEOTIDE SEQUENCE [LARGE SCALE GENOMIC DNA]</scope>
    <source>
        <strain evidence="8 9">DSM 27763</strain>
    </source>
</reference>
<dbReference type="PANTHER" id="PTHR43350">
    <property type="entry name" value="NAD-DEPENDENT ALCOHOL DEHYDROGENASE"/>
    <property type="match status" value="1"/>
</dbReference>
<dbReference type="InterPro" id="IPR013149">
    <property type="entry name" value="ADH-like_C"/>
</dbReference>
<protein>
    <submittedName>
        <fullName evidence="8">Aryl-alcohol dehydrogenase</fullName>
    </submittedName>
</protein>
<evidence type="ECO:0000256" key="1">
    <source>
        <dbReference type="ARBA" id="ARBA00001947"/>
    </source>
</evidence>
<evidence type="ECO:0000313" key="9">
    <source>
        <dbReference type="Proteomes" id="UP000230842"/>
    </source>
</evidence>
<dbReference type="Pfam" id="PF08240">
    <property type="entry name" value="ADH_N"/>
    <property type="match status" value="1"/>
</dbReference>
<dbReference type="GO" id="GO:0016491">
    <property type="term" value="F:oxidoreductase activity"/>
    <property type="evidence" value="ECO:0007669"/>
    <property type="project" value="UniProtKB-KW"/>
</dbReference>
<accession>A0A0B2BUC8</accession>
<dbReference type="Pfam" id="PF00107">
    <property type="entry name" value="ADH_zinc_N"/>
    <property type="match status" value="1"/>
</dbReference>
<comment type="similarity">
    <text evidence="2 6">Belongs to the zinc-containing alcohol dehydrogenase family.</text>
</comment>
<comment type="cofactor">
    <cofactor evidence="1 6">
        <name>Zn(2+)</name>
        <dbReference type="ChEBI" id="CHEBI:29105"/>
    </cofactor>
</comment>
<name>A0A0B2BUC8_9ACTN</name>
<dbReference type="InterPro" id="IPR011032">
    <property type="entry name" value="GroES-like_sf"/>
</dbReference>